<evidence type="ECO:0000313" key="11">
    <source>
        <dbReference type="Proteomes" id="UP000269721"/>
    </source>
</evidence>
<dbReference type="OrthoDB" id="422362at2759"/>
<accession>A0A4P9WC02</accession>
<keyword evidence="3" id="KW-0158">Chromosome</keyword>
<name>A0A4P9WC02_9FUNG</name>
<evidence type="ECO:0000259" key="8">
    <source>
        <dbReference type="PROSITE" id="PS50280"/>
    </source>
</evidence>
<feature type="non-terminal residue" evidence="10">
    <location>
        <position position="1"/>
    </location>
</feature>
<dbReference type="InterPro" id="IPR046341">
    <property type="entry name" value="SET_dom_sf"/>
</dbReference>
<evidence type="ECO:0000256" key="5">
    <source>
        <dbReference type="ARBA" id="ARBA00022679"/>
    </source>
</evidence>
<dbReference type="InterPro" id="IPR001214">
    <property type="entry name" value="SET_dom"/>
</dbReference>
<reference evidence="11" key="1">
    <citation type="journal article" date="2018" name="Nat. Microbiol.">
        <title>Leveraging single-cell genomics to expand the fungal tree of life.</title>
        <authorList>
            <person name="Ahrendt S.R."/>
            <person name="Quandt C.A."/>
            <person name="Ciobanu D."/>
            <person name="Clum A."/>
            <person name="Salamov A."/>
            <person name="Andreopoulos B."/>
            <person name="Cheng J.F."/>
            <person name="Woyke T."/>
            <person name="Pelin A."/>
            <person name="Henrissat B."/>
            <person name="Reynolds N.K."/>
            <person name="Benny G.L."/>
            <person name="Smith M.E."/>
            <person name="James T.Y."/>
            <person name="Grigoriev I.V."/>
        </authorList>
    </citation>
    <scope>NUCLEOTIDE SEQUENCE [LARGE SCALE GENOMIC DNA]</scope>
</reference>
<dbReference type="InterPro" id="IPR050777">
    <property type="entry name" value="SET2_Histone-Lys_MeTrsfase"/>
</dbReference>
<dbReference type="GO" id="GO:0032259">
    <property type="term" value="P:methylation"/>
    <property type="evidence" value="ECO:0007669"/>
    <property type="project" value="UniProtKB-KW"/>
</dbReference>
<protein>
    <submittedName>
        <fullName evidence="10">Structural basis of auto-inhibitory mechanism of histone methyltransferase</fullName>
    </submittedName>
</protein>
<evidence type="ECO:0000256" key="7">
    <source>
        <dbReference type="ARBA" id="ARBA00023242"/>
    </source>
</evidence>
<dbReference type="GO" id="GO:0005694">
    <property type="term" value="C:chromosome"/>
    <property type="evidence" value="ECO:0007669"/>
    <property type="project" value="UniProtKB-SubCell"/>
</dbReference>
<keyword evidence="5 10" id="KW-0808">Transferase</keyword>
<dbReference type="GO" id="GO:0042054">
    <property type="term" value="F:histone methyltransferase activity"/>
    <property type="evidence" value="ECO:0007669"/>
    <property type="project" value="InterPro"/>
</dbReference>
<evidence type="ECO:0000313" key="10">
    <source>
        <dbReference type="EMBL" id="RKO90169.1"/>
    </source>
</evidence>
<dbReference type="GO" id="GO:0005634">
    <property type="term" value="C:nucleus"/>
    <property type="evidence" value="ECO:0007669"/>
    <property type="project" value="UniProtKB-SubCell"/>
</dbReference>
<feature type="non-terminal residue" evidence="10">
    <location>
        <position position="205"/>
    </location>
</feature>
<keyword evidence="11" id="KW-1185">Reference proteome</keyword>
<dbReference type="SMART" id="SM00317">
    <property type="entry name" value="SET"/>
    <property type="match status" value="1"/>
</dbReference>
<sequence>DIFIGRKAKRHIEVPICHCIMPDNPDEMACREGCLNRSMLMECSPHHCPMRSRCSNQQIQNRLSSSSDENLEVFRTPFCGFGLRTKVDIPRGALVTEYRGEVISQEECRHRMETMYGGTQNYYFLNYDGKEVVDAGRKGTDARFANHSCEPNCYIEKWSVGGEYRIGLYASSAIRAGTELTYDYRFEAFGAMHKCMCGANKCRGT</sequence>
<dbReference type="PROSITE" id="PS50280">
    <property type="entry name" value="SET"/>
    <property type="match status" value="1"/>
</dbReference>
<dbReference type="AlphaFoldDB" id="A0A4P9WC02"/>
<evidence type="ECO:0000256" key="4">
    <source>
        <dbReference type="ARBA" id="ARBA00022603"/>
    </source>
</evidence>
<dbReference type="Proteomes" id="UP000269721">
    <property type="component" value="Unassembled WGS sequence"/>
</dbReference>
<dbReference type="PANTHER" id="PTHR22884">
    <property type="entry name" value="SET DOMAIN PROTEINS"/>
    <property type="match status" value="1"/>
</dbReference>
<evidence type="ECO:0000256" key="1">
    <source>
        <dbReference type="ARBA" id="ARBA00004123"/>
    </source>
</evidence>
<proteinExistence type="predicted"/>
<evidence type="ECO:0000256" key="2">
    <source>
        <dbReference type="ARBA" id="ARBA00004286"/>
    </source>
</evidence>
<keyword evidence="7" id="KW-0539">Nucleus</keyword>
<gene>
    <name evidence="10" type="ORF">BDK51DRAFT_14429</name>
</gene>
<feature type="domain" description="SET" evidence="8">
    <location>
        <begin position="69"/>
        <end position="185"/>
    </location>
</feature>
<dbReference type="SUPFAM" id="SSF82199">
    <property type="entry name" value="SET domain"/>
    <property type="match status" value="1"/>
</dbReference>
<evidence type="ECO:0000259" key="9">
    <source>
        <dbReference type="PROSITE" id="PS51215"/>
    </source>
</evidence>
<comment type="subcellular location">
    <subcellularLocation>
        <location evidence="2">Chromosome</location>
    </subcellularLocation>
    <subcellularLocation>
        <location evidence="1">Nucleus</location>
    </subcellularLocation>
</comment>
<dbReference type="Gene3D" id="2.170.270.10">
    <property type="entry name" value="SET domain"/>
    <property type="match status" value="1"/>
</dbReference>
<dbReference type="EMBL" id="KZ995693">
    <property type="protein sequence ID" value="RKO90169.1"/>
    <property type="molecule type" value="Genomic_DNA"/>
</dbReference>
<evidence type="ECO:0000256" key="3">
    <source>
        <dbReference type="ARBA" id="ARBA00022454"/>
    </source>
</evidence>
<organism evidence="10 11">
    <name type="scientific">Blyttiomyces helicus</name>
    <dbReference type="NCBI Taxonomy" id="388810"/>
    <lineage>
        <taxon>Eukaryota</taxon>
        <taxon>Fungi</taxon>
        <taxon>Fungi incertae sedis</taxon>
        <taxon>Chytridiomycota</taxon>
        <taxon>Chytridiomycota incertae sedis</taxon>
        <taxon>Chytridiomycetes</taxon>
        <taxon>Chytridiomycetes incertae sedis</taxon>
        <taxon>Blyttiomyces</taxon>
    </lineage>
</organism>
<keyword evidence="4 10" id="KW-0489">Methyltransferase</keyword>
<evidence type="ECO:0000256" key="6">
    <source>
        <dbReference type="ARBA" id="ARBA00022691"/>
    </source>
</evidence>
<dbReference type="Pfam" id="PF17907">
    <property type="entry name" value="AWS"/>
    <property type="match status" value="1"/>
</dbReference>
<keyword evidence="6" id="KW-0949">S-adenosyl-L-methionine</keyword>
<dbReference type="Pfam" id="PF00856">
    <property type="entry name" value="SET"/>
    <property type="match status" value="1"/>
</dbReference>
<feature type="domain" description="AWS" evidence="9">
    <location>
        <begin position="12"/>
        <end position="63"/>
    </location>
</feature>
<dbReference type="SMART" id="SM00570">
    <property type="entry name" value="AWS"/>
    <property type="match status" value="1"/>
</dbReference>
<dbReference type="InterPro" id="IPR006560">
    <property type="entry name" value="AWS_dom"/>
</dbReference>
<dbReference type="PROSITE" id="PS51215">
    <property type="entry name" value="AWS"/>
    <property type="match status" value="1"/>
</dbReference>